<sequence length="81" mass="9369">MILSANDRCNMIEQTYTKHNPVAAIGMSGKQNCFWWIVRKSVETREEAVVRDRLEKRCDFSLSSFDYFSSANIATLGKRVF</sequence>
<accession>A0AA39F5A9</accession>
<comment type="caution">
    <text evidence="1">The sequence shown here is derived from an EMBL/GenBank/DDBJ whole genome shotgun (WGS) entry which is preliminary data.</text>
</comment>
<dbReference type="Proteomes" id="UP001168972">
    <property type="component" value="Unassembled WGS sequence"/>
</dbReference>
<dbReference type="AlphaFoldDB" id="A0AA39F5A9"/>
<organism evidence="1 2">
    <name type="scientific">Microctonus hyperodae</name>
    <name type="common">Parasitoid wasp</name>
    <dbReference type="NCBI Taxonomy" id="165561"/>
    <lineage>
        <taxon>Eukaryota</taxon>
        <taxon>Metazoa</taxon>
        <taxon>Ecdysozoa</taxon>
        <taxon>Arthropoda</taxon>
        <taxon>Hexapoda</taxon>
        <taxon>Insecta</taxon>
        <taxon>Pterygota</taxon>
        <taxon>Neoptera</taxon>
        <taxon>Endopterygota</taxon>
        <taxon>Hymenoptera</taxon>
        <taxon>Apocrita</taxon>
        <taxon>Ichneumonoidea</taxon>
        <taxon>Braconidae</taxon>
        <taxon>Euphorinae</taxon>
        <taxon>Microctonus</taxon>
    </lineage>
</organism>
<gene>
    <name evidence="1" type="ORF">PV327_006934</name>
</gene>
<proteinExistence type="predicted"/>
<evidence type="ECO:0000313" key="1">
    <source>
        <dbReference type="EMBL" id="KAK0163229.1"/>
    </source>
</evidence>
<dbReference type="EMBL" id="JAQQBR010001833">
    <property type="protein sequence ID" value="KAK0163229.1"/>
    <property type="molecule type" value="Genomic_DNA"/>
</dbReference>
<protein>
    <submittedName>
        <fullName evidence="1">Uncharacterized protein</fullName>
    </submittedName>
</protein>
<reference evidence="1" key="1">
    <citation type="journal article" date="2023" name="bioRxiv">
        <title>Scaffold-level genome assemblies of two parasitoid biocontrol wasps reveal the parthenogenesis mechanism and an associated novel virus.</title>
        <authorList>
            <person name="Inwood S."/>
            <person name="Skelly J."/>
            <person name="Guhlin J."/>
            <person name="Harrop T."/>
            <person name="Goldson S."/>
            <person name="Dearden P."/>
        </authorList>
    </citation>
    <scope>NUCLEOTIDE SEQUENCE</scope>
    <source>
        <strain evidence="1">Lincoln</strain>
        <tissue evidence="1">Whole body</tissue>
    </source>
</reference>
<keyword evidence="2" id="KW-1185">Reference proteome</keyword>
<reference evidence="1" key="2">
    <citation type="submission" date="2023-03" db="EMBL/GenBank/DDBJ databases">
        <authorList>
            <person name="Inwood S.N."/>
            <person name="Skelly J.G."/>
            <person name="Guhlin J."/>
            <person name="Harrop T.W.R."/>
            <person name="Goldson S.G."/>
            <person name="Dearden P.K."/>
        </authorList>
    </citation>
    <scope>NUCLEOTIDE SEQUENCE</scope>
    <source>
        <strain evidence="1">Lincoln</strain>
        <tissue evidence="1">Whole body</tissue>
    </source>
</reference>
<name>A0AA39F5A9_MICHY</name>
<evidence type="ECO:0000313" key="2">
    <source>
        <dbReference type="Proteomes" id="UP001168972"/>
    </source>
</evidence>